<sequence>MSGHQFPSLNAHDRSNIHAGDAYTTQTNNATVQYIFNGSHRAFSRAALEQELQRVERELLDLEDYVINLRSMLNKPGPSASESVASTLPTPGTESTVTNPEEPASSRSKDIVPTMPSTPQSGRATPHPRQSDLDDAPLPRIDDFDSVVTLTWTYQWSRTVQTCQENVYEFVPEFKRYPVARDLIFGMYINKRETLVVLGQQHSREIGNLPHKCSGQSVPQEGLEVV</sequence>
<organism evidence="3 4">
    <name type="scientific">Lithohypha guttulata</name>
    <dbReference type="NCBI Taxonomy" id="1690604"/>
    <lineage>
        <taxon>Eukaryota</taxon>
        <taxon>Fungi</taxon>
        <taxon>Dikarya</taxon>
        <taxon>Ascomycota</taxon>
        <taxon>Pezizomycotina</taxon>
        <taxon>Eurotiomycetes</taxon>
        <taxon>Chaetothyriomycetidae</taxon>
        <taxon>Chaetothyriales</taxon>
        <taxon>Trichomeriaceae</taxon>
        <taxon>Lithohypha</taxon>
    </lineage>
</organism>
<evidence type="ECO:0000256" key="2">
    <source>
        <dbReference type="SAM" id="MobiDB-lite"/>
    </source>
</evidence>
<dbReference type="EMBL" id="JAVRRG010000267">
    <property type="protein sequence ID" value="KAK5074628.1"/>
    <property type="molecule type" value="Genomic_DNA"/>
</dbReference>
<evidence type="ECO:0000256" key="1">
    <source>
        <dbReference type="SAM" id="Coils"/>
    </source>
</evidence>
<evidence type="ECO:0000313" key="3">
    <source>
        <dbReference type="EMBL" id="KAK5074628.1"/>
    </source>
</evidence>
<protein>
    <submittedName>
        <fullName evidence="3">Uncharacterized protein</fullName>
    </submittedName>
</protein>
<accession>A0ABR0JV59</accession>
<feature type="compositionally biased region" description="Polar residues" evidence="2">
    <location>
        <begin position="80"/>
        <end position="99"/>
    </location>
</feature>
<feature type="coiled-coil region" evidence="1">
    <location>
        <begin position="45"/>
        <end position="72"/>
    </location>
</feature>
<reference evidence="3 4" key="1">
    <citation type="submission" date="2023-08" db="EMBL/GenBank/DDBJ databases">
        <title>Black Yeasts Isolated from many extreme environments.</title>
        <authorList>
            <person name="Coleine C."/>
            <person name="Stajich J.E."/>
            <person name="Selbmann L."/>
        </authorList>
    </citation>
    <scope>NUCLEOTIDE SEQUENCE [LARGE SCALE GENOMIC DNA]</scope>
    <source>
        <strain evidence="3 4">CCFEE 5885</strain>
    </source>
</reference>
<comment type="caution">
    <text evidence="3">The sequence shown here is derived from an EMBL/GenBank/DDBJ whole genome shotgun (WGS) entry which is preliminary data.</text>
</comment>
<proteinExistence type="predicted"/>
<keyword evidence="4" id="KW-1185">Reference proteome</keyword>
<feature type="region of interest" description="Disordered" evidence="2">
    <location>
        <begin position="76"/>
        <end position="138"/>
    </location>
</feature>
<gene>
    <name evidence="3" type="ORF">LTR24_010050</name>
</gene>
<evidence type="ECO:0000313" key="4">
    <source>
        <dbReference type="Proteomes" id="UP001345013"/>
    </source>
</evidence>
<name>A0ABR0JV59_9EURO</name>
<keyword evidence="1" id="KW-0175">Coiled coil</keyword>
<dbReference type="Proteomes" id="UP001345013">
    <property type="component" value="Unassembled WGS sequence"/>
</dbReference>